<reference evidence="6 7" key="1">
    <citation type="journal article" date="2017" name="ISME J.">
        <title>Energy and carbon metabolisms in a deep terrestrial subsurface fluid microbial community.</title>
        <authorList>
            <person name="Momper L."/>
            <person name="Jungbluth S.P."/>
            <person name="Lee M.D."/>
            <person name="Amend J.P."/>
        </authorList>
    </citation>
    <scope>NUCLEOTIDE SEQUENCE [LARGE SCALE GENOMIC DNA]</scope>
    <source>
        <strain evidence="6">SURF_5</strain>
    </source>
</reference>
<proteinExistence type="predicted"/>
<evidence type="ECO:0000256" key="3">
    <source>
        <dbReference type="ARBA" id="ARBA00022989"/>
    </source>
</evidence>
<dbReference type="AlphaFoldDB" id="A0A3A4NVZ6"/>
<feature type="transmembrane region" description="Helical" evidence="5">
    <location>
        <begin position="51"/>
        <end position="81"/>
    </location>
</feature>
<evidence type="ECO:0000313" key="6">
    <source>
        <dbReference type="EMBL" id="RJP22745.1"/>
    </source>
</evidence>
<feature type="transmembrane region" description="Helical" evidence="5">
    <location>
        <begin position="258"/>
        <end position="277"/>
    </location>
</feature>
<keyword evidence="3 5" id="KW-1133">Transmembrane helix</keyword>
<dbReference type="Pfam" id="PF02361">
    <property type="entry name" value="CbiQ"/>
    <property type="match status" value="1"/>
</dbReference>
<gene>
    <name evidence="6" type="ORF">C4520_07760</name>
</gene>
<dbReference type="InterPro" id="IPR003339">
    <property type="entry name" value="ABC/ECF_trnsptr_transmembrane"/>
</dbReference>
<comment type="caution">
    <text evidence="6">The sequence shown here is derived from an EMBL/GenBank/DDBJ whole genome shotgun (WGS) entry which is preliminary data.</text>
</comment>
<protein>
    <submittedName>
        <fullName evidence="6">Energy-coupling factor transporter transmembrane protein EcfT</fullName>
    </submittedName>
</protein>
<dbReference type="Proteomes" id="UP000265882">
    <property type="component" value="Unassembled WGS sequence"/>
</dbReference>
<keyword evidence="2 5" id="KW-0812">Transmembrane</keyword>
<feature type="transmembrane region" description="Helical" evidence="5">
    <location>
        <begin position="161"/>
        <end position="180"/>
    </location>
</feature>
<dbReference type="PANTHER" id="PTHR33514:SF13">
    <property type="entry name" value="PROTEIN ABCI12, CHLOROPLASTIC"/>
    <property type="match status" value="1"/>
</dbReference>
<dbReference type="CDD" id="cd16914">
    <property type="entry name" value="EcfT"/>
    <property type="match status" value="1"/>
</dbReference>
<name>A0A3A4NVZ6_ABYX5</name>
<feature type="transmembrane region" description="Helical" evidence="5">
    <location>
        <begin position="131"/>
        <end position="149"/>
    </location>
</feature>
<evidence type="ECO:0000313" key="7">
    <source>
        <dbReference type="Proteomes" id="UP000265882"/>
    </source>
</evidence>
<keyword evidence="4 5" id="KW-0472">Membrane</keyword>
<dbReference type="EMBL" id="QZKU01000054">
    <property type="protein sequence ID" value="RJP22745.1"/>
    <property type="molecule type" value="Genomic_DNA"/>
</dbReference>
<organism evidence="6 7">
    <name type="scientific">Abyssobacteria bacterium (strain SURF_5)</name>
    <dbReference type="NCBI Taxonomy" id="2093360"/>
    <lineage>
        <taxon>Bacteria</taxon>
        <taxon>Pseudomonadati</taxon>
        <taxon>Candidatus Hydrogenedentota</taxon>
        <taxon>Candidatus Abyssobacteria</taxon>
    </lineage>
</organism>
<sequence>MRAAGHQPGCRPRQRRLAESLEKAAGRRKMNPYLYEERETIIHRLDPRVKLFLLIAAFFIMLIPSLLPSALGSFALIAVHASLARAWDAIRRLRNFIIVITIFTIILWIMIPRGEDILWLFIRRDSFMHGVLAAVKIAGILIAGMIFLVTTRNEEITAGLVRLGAPYVACFAFSLALRLVPTFAQTGLTVAEAQKSRGLELRKGPLWQRMKNYIPLMAPIFLVSIRNANLMAMALEARGFGARGKRTFYLQVCMKQRDWLALAVGSLTLLLLFGIHLV</sequence>
<feature type="transmembrane region" description="Helical" evidence="5">
    <location>
        <begin position="93"/>
        <end position="111"/>
    </location>
</feature>
<evidence type="ECO:0000256" key="5">
    <source>
        <dbReference type="SAM" id="Phobius"/>
    </source>
</evidence>
<accession>A0A3A4NVZ6</accession>
<dbReference type="GO" id="GO:0005886">
    <property type="term" value="C:plasma membrane"/>
    <property type="evidence" value="ECO:0007669"/>
    <property type="project" value="UniProtKB-ARBA"/>
</dbReference>
<feature type="transmembrane region" description="Helical" evidence="5">
    <location>
        <begin position="213"/>
        <end position="237"/>
    </location>
</feature>
<evidence type="ECO:0000256" key="2">
    <source>
        <dbReference type="ARBA" id="ARBA00022692"/>
    </source>
</evidence>
<evidence type="ECO:0000256" key="4">
    <source>
        <dbReference type="ARBA" id="ARBA00023136"/>
    </source>
</evidence>
<comment type="subcellular location">
    <subcellularLocation>
        <location evidence="1">Membrane</location>
        <topology evidence="1">Multi-pass membrane protein</topology>
    </subcellularLocation>
</comment>
<evidence type="ECO:0000256" key="1">
    <source>
        <dbReference type="ARBA" id="ARBA00004141"/>
    </source>
</evidence>
<dbReference type="PANTHER" id="PTHR33514">
    <property type="entry name" value="PROTEIN ABCI12, CHLOROPLASTIC"/>
    <property type="match status" value="1"/>
</dbReference>